<proteinExistence type="predicted"/>
<accession>A0A068UZR3</accession>
<dbReference type="PANTHER" id="PTHR31293">
    <property type="entry name" value="RNI-LIKE SUPERFAMILY PROTEIN"/>
    <property type="match status" value="1"/>
</dbReference>
<reference evidence="3" key="1">
    <citation type="journal article" date="2014" name="Science">
        <title>The coffee genome provides insight into the convergent evolution of caffeine biosynthesis.</title>
        <authorList>
            <person name="Denoeud F."/>
            <person name="Carretero-Paulet L."/>
            <person name="Dereeper A."/>
            <person name="Droc G."/>
            <person name="Guyot R."/>
            <person name="Pietrella M."/>
            <person name="Zheng C."/>
            <person name="Alberti A."/>
            <person name="Anthony F."/>
            <person name="Aprea G."/>
            <person name="Aury J.M."/>
            <person name="Bento P."/>
            <person name="Bernard M."/>
            <person name="Bocs S."/>
            <person name="Campa C."/>
            <person name="Cenci A."/>
            <person name="Combes M.C."/>
            <person name="Crouzillat D."/>
            <person name="Da Silva C."/>
            <person name="Daddiego L."/>
            <person name="De Bellis F."/>
            <person name="Dussert S."/>
            <person name="Garsmeur O."/>
            <person name="Gayraud T."/>
            <person name="Guignon V."/>
            <person name="Jahn K."/>
            <person name="Jamilloux V."/>
            <person name="Joet T."/>
            <person name="Labadie K."/>
            <person name="Lan T."/>
            <person name="Leclercq J."/>
            <person name="Lepelley M."/>
            <person name="Leroy T."/>
            <person name="Li L.T."/>
            <person name="Librado P."/>
            <person name="Lopez L."/>
            <person name="Munoz A."/>
            <person name="Noel B."/>
            <person name="Pallavicini A."/>
            <person name="Perrotta G."/>
            <person name="Poncet V."/>
            <person name="Pot D."/>
            <person name="Priyono X."/>
            <person name="Rigoreau M."/>
            <person name="Rouard M."/>
            <person name="Rozas J."/>
            <person name="Tranchant-Dubreuil C."/>
            <person name="VanBuren R."/>
            <person name="Zhang Q."/>
            <person name="Andrade A.C."/>
            <person name="Argout X."/>
            <person name="Bertrand B."/>
            <person name="de Kochko A."/>
            <person name="Graziosi G."/>
            <person name="Henry R.J."/>
            <person name="Jayarama X."/>
            <person name="Ming R."/>
            <person name="Nagai C."/>
            <person name="Rounsley S."/>
            <person name="Sankoff D."/>
            <person name="Giuliano G."/>
            <person name="Albert V.A."/>
            <person name="Wincker P."/>
            <person name="Lashermes P."/>
        </authorList>
    </citation>
    <scope>NUCLEOTIDE SEQUENCE [LARGE SCALE GENOMIC DNA]</scope>
    <source>
        <strain evidence="3">cv. DH200-94</strain>
    </source>
</reference>
<evidence type="ECO:0000259" key="1">
    <source>
        <dbReference type="SMART" id="SM00579"/>
    </source>
</evidence>
<dbReference type="SUPFAM" id="SSF52047">
    <property type="entry name" value="RNI-like"/>
    <property type="match status" value="1"/>
</dbReference>
<evidence type="ECO:0000313" key="2">
    <source>
        <dbReference type="EMBL" id="CDP13118.1"/>
    </source>
</evidence>
<dbReference type="SUPFAM" id="SSF81383">
    <property type="entry name" value="F-box domain"/>
    <property type="match status" value="1"/>
</dbReference>
<dbReference type="EMBL" id="HG739157">
    <property type="protein sequence ID" value="CDP13118.1"/>
    <property type="molecule type" value="Genomic_DNA"/>
</dbReference>
<dbReference type="Gene3D" id="3.80.10.10">
    <property type="entry name" value="Ribonuclease Inhibitor"/>
    <property type="match status" value="1"/>
</dbReference>
<dbReference type="Gramene" id="CDP13118">
    <property type="protein sequence ID" value="CDP13118"/>
    <property type="gene ID" value="GSCOC_T00037921001"/>
</dbReference>
<dbReference type="CDD" id="cd22160">
    <property type="entry name" value="F-box_AtFBL13-like"/>
    <property type="match status" value="1"/>
</dbReference>
<dbReference type="STRING" id="49390.A0A068UZR3"/>
<dbReference type="PANTHER" id="PTHR31293:SF12">
    <property type="entry name" value="RNI-LIKE SUPERFAMILY PROTEIN"/>
    <property type="match status" value="1"/>
</dbReference>
<dbReference type="OrthoDB" id="594804at2759"/>
<dbReference type="InterPro" id="IPR036047">
    <property type="entry name" value="F-box-like_dom_sf"/>
</dbReference>
<dbReference type="Proteomes" id="UP000295252">
    <property type="component" value="Chromosome I"/>
</dbReference>
<feature type="domain" description="FBD" evidence="1">
    <location>
        <begin position="398"/>
        <end position="467"/>
    </location>
</feature>
<dbReference type="InterPro" id="IPR053781">
    <property type="entry name" value="F-box_AtFBL13-like"/>
</dbReference>
<protein>
    <recommendedName>
        <fullName evidence="1">FBD domain-containing protein</fullName>
    </recommendedName>
</protein>
<organism evidence="2 3">
    <name type="scientific">Coffea canephora</name>
    <name type="common">Robusta coffee</name>
    <dbReference type="NCBI Taxonomy" id="49390"/>
    <lineage>
        <taxon>Eukaryota</taxon>
        <taxon>Viridiplantae</taxon>
        <taxon>Streptophyta</taxon>
        <taxon>Embryophyta</taxon>
        <taxon>Tracheophyta</taxon>
        <taxon>Spermatophyta</taxon>
        <taxon>Magnoliopsida</taxon>
        <taxon>eudicotyledons</taxon>
        <taxon>Gunneridae</taxon>
        <taxon>Pentapetalae</taxon>
        <taxon>asterids</taxon>
        <taxon>lamiids</taxon>
        <taxon>Gentianales</taxon>
        <taxon>Rubiaceae</taxon>
        <taxon>Ixoroideae</taxon>
        <taxon>Gardenieae complex</taxon>
        <taxon>Bertiereae - Coffeeae clade</taxon>
        <taxon>Coffeeae</taxon>
        <taxon>Coffea</taxon>
    </lineage>
</organism>
<sequence>MADPPEKKVQRTPDGDSIDRLSALSDCVLLHILSLLKTKEAAASSILSTRWRNLFVSLPDIDLCFCVDDDASDRDRLFYQFTHFSNRVIEQRNTAPIRKIRLRVEHFVERYRLAFESLLISAAAAISTYSVDQLRISVEMDTTTEKFSILFPPGIFSSETIVSLSLNLDVGWNVPDFVWLPNLKYLYLMRFTLSEESIEVEVLHISSPLLKVLVLCWNEKVELEFTVVVKSENLETLVCSLERQHKVIVDAPNLKSLNVDGHVLEVHIIQSLVSIDKAVVRAEFLHNVTNLGDLFFRVQHAFEFISGLQNVKSLNLSENILKALYFSQPALPTFRNLIKLELEPVYCHSFPRSWILQVLSNLFESSPNLEVLIFSGVFKNYFGEDEKFGSVFPQAFPLSFIEHLKVIEMSNFNGEEHEFKLAEYFLKNGKSLKKIALEREGWKSVPEYCNRILSFKKCSEDCQIVFRKKWDYITCPQLRQLMNLSP</sequence>
<keyword evidence="3" id="KW-1185">Reference proteome</keyword>
<dbReference type="InParanoid" id="A0A068UZR3"/>
<dbReference type="InterPro" id="IPR032675">
    <property type="entry name" value="LRR_dom_sf"/>
</dbReference>
<gene>
    <name evidence="2" type="ORF">GSCOC_T00037921001</name>
</gene>
<dbReference type="SMART" id="SM00579">
    <property type="entry name" value="FBD"/>
    <property type="match status" value="1"/>
</dbReference>
<dbReference type="PhylomeDB" id="A0A068UZR3"/>
<dbReference type="AlphaFoldDB" id="A0A068UZR3"/>
<dbReference type="OMA" id="THRDECA"/>
<dbReference type="InterPro" id="IPR001810">
    <property type="entry name" value="F-box_dom"/>
</dbReference>
<evidence type="ECO:0000313" key="3">
    <source>
        <dbReference type="Proteomes" id="UP000295252"/>
    </source>
</evidence>
<dbReference type="Pfam" id="PF08387">
    <property type="entry name" value="FBD"/>
    <property type="match status" value="1"/>
</dbReference>
<name>A0A068UZR3_COFCA</name>
<dbReference type="InterPro" id="IPR006566">
    <property type="entry name" value="FBD"/>
</dbReference>
<dbReference type="InterPro" id="IPR055294">
    <property type="entry name" value="FBL60-like"/>
</dbReference>
<dbReference type="Pfam" id="PF00646">
    <property type="entry name" value="F-box"/>
    <property type="match status" value="1"/>
</dbReference>